<proteinExistence type="predicted"/>
<dbReference type="AlphaFoldDB" id="A0A0W8FDE9"/>
<dbReference type="InterPro" id="IPR017211">
    <property type="entry name" value="UCP037465_Znf"/>
</dbReference>
<name>A0A0W8FDE9_9ZZZZ</name>
<dbReference type="EMBL" id="LNQE01001349">
    <property type="protein sequence ID" value="KUG18903.1"/>
    <property type="molecule type" value="Genomic_DNA"/>
</dbReference>
<evidence type="ECO:0000313" key="1">
    <source>
        <dbReference type="EMBL" id="KUG18903.1"/>
    </source>
</evidence>
<gene>
    <name evidence="1" type="ORF">ASZ90_011397</name>
</gene>
<reference evidence="1" key="1">
    <citation type="journal article" date="2015" name="Proc. Natl. Acad. Sci. U.S.A.">
        <title>Networks of energetic and metabolic interactions define dynamics in microbial communities.</title>
        <authorList>
            <person name="Embree M."/>
            <person name="Liu J.K."/>
            <person name="Al-Bassam M.M."/>
            <person name="Zengler K."/>
        </authorList>
    </citation>
    <scope>NUCLEOTIDE SEQUENCE</scope>
</reference>
<comment type="caution">
    <text evidence="1">The sequence shown here is derived from an EMBL/GenBank/DDBJ whole genome shotgun (WGS) entry which is preliminary data.</text>
</comment>
<organism evidence="1">
    <name type="scientific">hydrocarbon metagenome</name>
    <dbReference type="NCBI Taxonomy" id="938273"/>
    <lineage>
        <taxon>unclassified sequences</taxon>
        <taxon>metagenomes</taxon>
        <taxon>ecological metagenomes</taxon>
    </lineage>
</organism>
<accession>A0A0W8FDE9</accession>
<dbReference type="Pfam" id="PF09947">
    <property type="entry name" value="DUF2180"/>
    <property type="match status" value="1"/>
</dbReference>
<protein>
    <submittedName>
        <fullName evidence="1">Zinc finger protein</fullName>
    </submittedName>
</protein>
<sequence length="70" mass="7850">MRCYVCAQEGGISESVAICVACGAALCMEHAIREEPELWEGDYPFPARVLKRRLPRFLCPECSAAFREGR</sequence>